<keyword evidence="5" id="KW-0496">Mitochondrion</keyword>
<evidence type="ECO:0000256" key="5">
    <source>
        <dbReference type="ARBA" id="ARBA00023128"/>
    </source>
</evidence>
<keyword evidence="11" id="KW-1185">Reference proteome</keyword>
<name>A0A9W9LHK4_9EURO</name>
<dbReference type="InterPro" id="IPR050931">
    <property type="entry name" value="Mito_Protein_Transport_Metaxin"/>
</dbReference>
<comment type="subcellular location">
    <subcellularLocation>
        <location evidence="1">Mitochondrion outer membrane</location>
    </subcellularLocation>
</comment>
<evidence type="ECO:0000256" key="8">
    <source>
        <dbReference type="SAM" id="Phobius"/>
    </source>
</evidence>
<protein>
    <recommendedName>
        <fullName evidence="9">Mitochondrial outer membrane transport complex Sam37/metaxin N-terminal domain-containing protein</fullName>
    </recommendedName>
</protein>
<evidence type="ECO:0000256" key="4">
    <source>
        <dbReference type="ARBA" id="ARBA00022927"/>
    </source>
</evidence>
<feature type="domain" description="Mitochondrial outer membrane transport complex Sam37/metaxin N-terminal" evidence="9">
    <location>
        <begin position="21"/>
        <end position="145"/>
    </location>
</feature>
<dbReference type="CDD" id="cd03078">
    <property type="entry name" value="GST_N_Metaxin1_like"/>
    <property type="match status" value="1"/>
</dbReference>
<reference evidence="10" key="2">
    <citation type="journal article" date="2023" name="IMA Fungus">
        <title>Comparative genomic study of the Penicillium genus elucidates a diverse pangenome and 15 lateral gene transfer events.</title>
        <authorList>
            <person name="Petersen C."/>
            <person name="Sorensen T."/>
            <person name="Nielsen M.R."/>
            <person name="Sondergaard T.E."/>
            <person name="Sorensen J.L."/>
            <person name="Fitzpatrick D.A."/>
            <person name="Frisvad J.C."/>
            <person name="Nielsen K.L."/>
        </authorList>
    </citation>
    <scope>NUCLEOTIDE SEQUENCE</scope>
    <source>
        <strain evidence="10">IBT 21917</strain>
    </source>
</reference>
<sequence length="439" mass="48148">MVLQLHVWGPAFSLPSIEPHCLATIAYCSLVLPKGAWELVASSDPSVSPTGELPALQNGSVWVSRFRNIVDYLRQYSSGDWDLDGDLDESIRADNIAFSSFVESRGQPLLDLSLYVTSQNYYGNTSPAYGSLLQWPNQWILPPKLHAAAKARTEYLGLSSLDLQAMEEQRQRDHSAAVASGQVPKNLIQRPADTVSSLLGRTAQRNHFRLDALTGEFFEPLEAMLGKKQSLLAGETQDSLSSLDCIALGYLSLALVPDLTSPWLRDAMRAKAPQLTAYTEHMRRRCFGEIPVEVAHAYSPQSTSPSPLPWREPGRITAAAVGSTLLTTLADNTPFLSEVRRNRRLKQAAHSADSGLEELETEAVSTYAEKKNRDMYLSIATVVAGATALVGYVVHIGLLSISVRQAEEEEEEEEDGEVELPDLSSGNATDFLNNVSFKV</sequence>
<dbReference type="GO" id="GO:0007005">
    <property type="term" value="P:mitochondrion organization"/>
    <property type="evidence" value="ECO:0007669"/>
    <property type="project" value="TreeGrafter"/>
</dbReference>
<dbReference type="InterPro" id="IPR019564">
    <property type="entry name" value="Sam37/metaxin_N"/>
</dbReference>
<evidence type="ECO:0000313" key="11">
    <source>
        <dbReference type="Proteomes" id="UP001146351"/>
    </source>
</evidence>
<comment type="caution">
    <text evidence="10">The sequence shown here is derived from an EMBL/GenBank/DDBJ whole genome shotgun (WGS) entry which is preliminary data.</text>
</comment>
<dbReference type="OrthoDB" id="5835136at2759"/>
<dbReference type="Proteomes" id="UP001146351">
    <property type="component" value="Unassembled WGS sequence"/>
</dbReference>
<keyword evidence="8" id="KW-1133">Transmembrane helix</keyword>
<feature type="compositionally biased region" description="Acidic residues" evidence="7">
    <location>
        <begin position="407"/>
        <end position="420"/>
    </location>
</feature>
<evidence type="ECO:0000259" key="9">
    <source>
        <dbReference type="Pfam" id="PF10568"/>
    </source>
</evidence>
<feature type="region of interest" description="Disordered" evidence="7">
    <location>
        <begin position="407"/>
        <end position="439"/>
    </location>
</feature>
<evidence type="ECO:0000313" key="10">
    <source>
        <dbReference type="EMBL" id="KAJ5156117.1"/>
    </source>
</evidence>
<proteinExistence type="predicted"/>
<evidence type="ECO:0000256" key="7">
    <source>
        <dbReference type="SAM" id="MobiDB-lite"/>
    </source>
</evidence>
<keyword evidence="3" id="KW-1000">Mitochondrion outer membrane</keyword>
<dbReference type="PANTHER" id="PTHR12289:SF41">
    <property type="entry name" value="FAILED AXON CONNECTIONS-RELATED"/>
    <property type="match status" value="1"/>
</dbReference>
<evidence type="ECO:0000256" key="6">
    <source>
        <dbReference type="ARBA" id="ARBA00023136"/>
    </source>
</evidence>
<evidence type="ECO:0000256" key="1">
    <source>
        <dbReference type="ARBA" id="ARBA00004294"/>
    </source>
</evidence>
<feature type="transmembrane region" description="Helical" evidence="8">
    <location>
        <begin position="375"/>
        <end position="394"/>
    </location>
</feature>
<dbReference type="GO" id="GO:0001401">
    <property type="term" value="C:SAM complex"/>
    <property type="evidence" value="ECO:0007669"/>
    <property type="project" value="InterPro"/>
</dbReference>
<dbReference type="Pfam" id="PF10568">
    <property type="entry name" value="Tom37"/>
    <property type="match status" value="1"/>
</dbReference>
<feature type="compositionally biased region" description="Polar residues" evidence="7">
    <location>
        <begin position="424"/>
        <end position="439"/>
    </location>
</feature>
<dbReference type="PANTHER" id="PTHR12289">
    <property type="entry name" value="METAXIN RELATED"/>
    <property type="match status" value="1"/>
</dbReference>
<keyword evidence="6 8" id="KW-0472">Membrane</keyword>
<keyword evidence="4" id="KW-0653">Protein transport</keyword>
<organism evidence="10 11">
    <name type="scientific">Penicillium capsulatum</name>
    <dbReference type="NCBI Taxonomy" id="69766"/>
    <lineage>
        <taxon>Eukaryota</taxon>
        <taxon>Fungi</taxon>
        <taxon>Dikarya</taxon>
        <taxon>Ascomycota</taxon>
        <taxon>Pezizomycotina</taxon>
        <taxon>Eurotiomycetes</taxon>
        <taxon>Eurotiomycetidae</taxon>
        <taxon>Eurotiales</taxon>
        <taxon>Aspergillaceae</taxon>
        <taxon>Penicillium</taxon>
    </lineage>
</organism>
<keyword evidence="2" id="KW-0813">Transport</keyword>
<reference evidence="10" key="1">
    <citation type="submission" date="2022-11" db="EMBL/GenBank/DDBJ databases">
        <authorList>
            <person name="Petersen C."/>
        </authorList>
    </citation>
    <scope>NUCLEOTIDE SEQUENCE</scope>
    <source>
        <strain evidence="10">IBT 21917</strain>
    </source>
</reference>
<evidence type="ECO:0000256" key="3">
    <source>
        <dbReference type="ARBA" id="ARBA00022787"/>
    </source>
</evidence>
<keyword evidence="8" id="KW-0812">Transmembrane</keyword>
<dbReference type="EMBL" id="JAPQKO010000006">
    <property type="protein sequence ID" value="KAJ5156117.1"/>
    <property type="molecule type" value="Genomic_DNA"/>
</dbReference>
<dbReference type="GO" id="GO:0015031">
    <property type="term" value="P:protein transport"/>
    <property type="evidence" value="ECO:0007669"/>
    <property type="project" value="UniProtKB-KW"/>
</dbReference>
<accession>A0A9W9LHK4</accession>
<gene>
    <name evidence="10" type="ORF">N7492_008920</name>
</gene>
<evidence type="ECO:0000256" key="2">
    <source>
        <dbReference type="ARBA" id="ARBA00022448"/>
    </source>
</evidence>
<dbReference type="AlphaFoldDB" id="A0A9W9LHK4"/>